<evidence type="ECO:0000259" key="7">
    <source>
        <dbReference type="Pfam" id="PF06271"/>
    </source>
</evidence>
<evidence type="ECO:0000256" key="3">
    <source>
        <dbReference type="ARBA" id="ARBA00022692"/>
    </source>
</evidence>
<accession>A0A495JKC6</accession>
<keyword evidence="3 6" id="KW-0812">Transmembrane</keyword>
<organism evidence="8 9">
    <name type="scientific">Micromonospora pisi</name>
    <dbReference type="NCBI Taxonomy" id="589240"/>
    <lineage>
        <taxon>Bacteria</taxon>
        <taxon>Bacillati</taxon>
        <taxon>Actinomycetota</taxon>
        <taxon>Actinomycetes</taxon>
        <taxon>Micromonosporales</taxon>
        <taxon>Micromonosporaceae</taxon>
        <taxon>Micromonospora</taxon>
    </lineage>
</organism>
<comment type="subcellular location">
    <subcellularLocation>
        <location evidence="1">Cell membrane</location>
        <topology evidence="1">Multi-pass membrane protein</topology>
    </subcellularLocation>
</comment>
<dbReference type="OrthoDB" id="9793824at2"/>
<protein>
    <submittedName>
        <fullName evidence="8">Putative RDD family membrane protein YckC</fullName>
    </submittedName>
</protein>
<keyword evidence="5 6" id="KW-0472">Membrane</keyword>
<evidence type="ECO:0000256" key="5">
    <source>
        <dbReference type="ARBA" id="ARBA00023136"/>
    </source>
</evidence>
<feature type="transmembrane region" description="Helical" evidence="6">
    <location>
        <begin position="12"/>
        <end position="34"/>
    </location>
</feature>
<dbReference type="InterPro" id="IPR051791">
    <property type="entry name" value="Pra-immunoreactive"/>
</dbReference>
<dbReference type="GO" id="GO:0005886">
    <property type="term" value="C:plasma membrane"/>
    <property type="evidence" value="ECO:0007669"/>
    <property type="project" value="UniProtKB-SubCell"/>
</dbReference>
<dbReference type="Pfam" id="PF06271">
    <property type="entry name" value="RDD"/>
    <property type="match status" value="1"/>
</dbReference>
<evidence type="ECO:0000256" key="6">
    <source>
        <dbReference type="SAM" id="Phobius"/>
    </source>
</evidence>
<gene>
    <name evidence="8" type="ORF">BDK92_3864</name>
</gene>
<name>A0A495JKC6_9ACTN</name>
<evidence type="ECO:0000313" key="8">
    <source>
        <dbReference type="EMBL" id="RKR89510.1"/>
    </source>
</evidence>
<reference evidence="8 9" key="1">
    <citation type="submission" date="2018-10" db="EMBL/GenBank/DDBJ databases">
        <title>Sequencing the genomes of 1000 actinobacteria strains.</title>
        <authorList>
            <person name="Klenk H.-P."/>
        </authorList>
    </citation>
    <scope>NUCLEOTIDE SEQUENCE [LARGE SCALE GENOMIC DNA]</scope>
    <source>
        <strain evidence="8 9">DSM 45175</strain>
    </source>
</reference>
<feature type="transmembrane region" description="Helical" evidence="6">
    <location>
        <begin position="46"/>
        <end position="64"/>
    </location>
</feature>
<dbReference type="PANTHER" id="PTHR36115">
    <property type="entry name" value="PROLINE-RICH ANTIGEN HOMOLOG-RELATED"/>
    <property type="match status" value="1"/>
</dbReference>
<keyword evidence="4 6" id="KW-1133">Transmembrane helix</keyword>
<feature type="transmembrane region" description="Helical" evidence="6">
    <location>
        <begin position="102"/>
        <end position="120"/>
    </location>
</feature>
<dbReference type="EMBL" id="RBKT01000001">
    <property type="protein sequence ID" value="RKR89510.1"/>
    <property type="molecule type" value="Genomic_DNA"/>
</dbReference>
<dbReference type="InterPro" id="IPR010432">
    <property type="entry name" value="RDD"/>
</dbReference>
<evidence type="ECO:0000313" key="9">
    <source>
        <dbReference type="Proteomes" id="UP000277671"/>
    </source>
</evidence>
<keyword evidence="9" id="KW-1185">Reference proteome</keyword>
<proteinExistence type="predicted"/>
<dbReference type="PANTHER" id="PTHR36115:SF6">
    <property type="entry name" value="PROLINE-RICH ANTIGEN HOMOLOG"/>
    <property type="match status" value="1"/>
</dbReference>
<evidence type="ECO:0000256" key="4">
    <source>
        <dbReference type="ARBA" id="ARBA00022989"/>
    </source>
</evidence>
<dbReference type="AlphaFoldDB" id="A0A495JKC6"/>
<sequence length="139" mass="14909">MFANWITRVGAYLVDSLIAAPFAILAAVLGGPGTDAETGLPTGPGPLYWVFIVLAIALSGYNRWFQAGKTGQSWGKKALGIRLVDEVSGQPIGAGKAFLRDLAHFIDSIICFIGFLFPLWDSKRQTLADKIVKTVVVKG</sequence>
<comment type="caution">
    <text evidence="8">The sequence shown here is derived from an EMBL/GenBank/DDBJ whole genome shotgun (WGS) entry which is preliminary data.</text>
</comment>
<evidence type="ECO:0000256" key="1">
    <source>
        <dbReference type="ARBA" id="ARBA00004651"/>
    </source>
</evidence>
<evidence type="ECO:0000256" key="2">
    <source>
        <dbReference type="ARBA" id="ARBA00022475"/>
    </source>
</evidence>
<keyword evidence="2" id="KW-1003">Cell membrane</keyword>
<feature type="domain" description="RDD" evidence="7">
    <location>
        <begin position="3"/>
        <end position="132"/>
    </location>
</feature>
<dbReference type="Proteomes" id="UP000277671">
    <property type="component" value="Unassembled WGS sequence"/>
</dbReference>
<dbReference type="RefSeq" id="WP_121157937.1">
    <property type="nucleotide sequence ID" value="NZ_RBKT01000001.1"/>
</dbReference>